<dbReference type="InterPro" id="IPR013324">
    <property type="entry name" value="RNA_pol_sigma_r3/r4-like"/>
</dbReference>
<evidence type="ECO:0000259" key="1">
    <source>
        <dbReference type="Pfam" id="PF07638"/>
    </source>
</evidence>
<dbReference type="InterPro" id="IPR053812">
    <property type="entry name" value="HTH_Sigma70_ECF-like"/>
</dbReference>
<dbReference type="Pfam" id="PF07638">
    <property type="entry name" value="Sigma70_ECF"/>
    <property type="match status" value="1"/>
</dbReference>
<dbReference type="GO" id="GO:0003700">
    <property type="term" value="F:DNA-binding transcription factor activity"/>
    <property type="evidence" value="ECO:0007669"/>
    <property type="project" value="InterPro"/>
</dbReference>
<dbReference type="NCBIfam" id="TIGR02937">
    <property type="entry name" value="sigma70-ECF"/>
    <property type="match status" value="1"/>
</dbReference>
<dbReference type="InterPro" id="IPR011517">
    <property type="entry name" value="RNA_pol_sigma70_ECF-like"/>
</dbReference>
<feature type="domain" description="RNA polymerase sigma-70 ECF-like HTH" evidence="1">
    <location>
        <begin position="14"/>
        <end position="196"/>
    </location>
</feature>
<evidence type="ECO:0000313" key="3">
    <source>
        <dbReference type="Proteomes" id="UP000317243"/>
    </source>
</evidence>
<name>A0A5C5V5T1_9PLAN</name>
<organism evidence="2 3">
    <name type="scientific">Thalassoglobus neptunius</name>
    <dbReference type="NCBI Taxonomy" id="1938619"/>
    <lineage>
        <taxon>Bacteria</taxon>
        <taxon>Pseudomonadati</taxon>
        <taxon>Planctomycetota</taxon>
        <taxon>Planctomycetia</taxon>
        <taxon>Planctomycetales</taxon>
        <taxon>Planctomycetaceae</taxon>
        <taxon>Thalassoglobus</taxon>
    </lineage>
</organism>
<evidence type="ECO:0000313" key="2">
    <source>
        <dbReference type="EMBL" id="TWT33430.1"/>
    </source>
</evidence>
<dbReference type="Gene3D" id="1.10.10.10">
    <property type="entry name" value="Winged helix-like DNA-binding domain superfamily/Winged helix DNA-binding domain"/>
    <property type="match status" value="1"/>
</dbReference>
<protein>
    <submittedName>
        <fullName evidence="2">ECF sigma factor</fullName>
    </submittedName>
</protein>
<dbReference type="GO" id="GO:0006352">
    <property type="term" value="P:DNA-templated transcription initiation"/>
    <property type="evidence" value="ECO:0007669"/>
    <property type="project" value="InterPro"/>
</dbReference>
<keyword evidence="3" id="KW-1185">Reference proteome</keyword>
<comment type="caution">
    <text evidence="2">The sequence shown here is derived from an EMBL/GenBank/DDBJ whole genome shotgun (WGS) entry which is preliminary data.</text>
</comment>
<dbReference type="InterPro" id="IPR036388">
    <property type="entry name" value="WH-like_DNA-bd_sf"/>
</dbReference>
<reference evidence="2 3" key="1">
    <citation type="submission" date="2019-02" db="EMBL/GenBank/DDBJ databases">
        <title>Deep-cultivation of Planctomycetes and their phenomic and genomic characterization uncovers novel biology.</title>
        <authorList>
            <person name="Wiegand S."/>
            <person name="Jogler M."/>
            <person name="Boedeker C."/>
            <person name="Pinto D."/>
            <person name="Vollmers J."/>
            <person name="Rivas-Marin E."/>
            <person name="Kohn T."/>
            <person name="Peeters S.H."/>
            <person name="Heuer A."/>
            <person name="Rast P."/>
            <person name="Oberbeckmann S."/>
            <person name="Bunk B."/>
            <person name="Jeske O."/>
            <person name="Meyerdierks A."/>
            <person name="Storesund J.E."/>
            <person name="Kallscheuer N."/>
            <person name="Luecker S."/>
            <person name="Lage O.M."/>
            <person name="Pohl T."/>
            <person name="Merkel B.J."/>
            <person name="Hornburger P."/>
            <person name="Mueller R.-W."/>
            <person name="Bruemmer F."/>
            <person name="Labrenz M."/>
            <person name="Spormann A.M."/>
            <person name="Op Den Camp H."/>
            <person name="Overmann J."/>
            <person name="Amann R."/>
            <person name="Jetten M.S.M."/>
            <person name="Mascher T."/>
            <person name="Medema M.H."/>
            <person name="Devos D.P."/>
            <person name="Kaster A.-K."/>
            <person name="Ovreas L."/>
            <person name="Rohde M."/>
            <person name="Galperin M.Y."/>
            <person name="Jogler C."/>
        </authorList>
    </citation>
    <scope>NUCLEOTIDE SEQUENCE [LARGE SCALE GENOMIC DNA]</scope>
    <source>
        <strain evidence="2 3">KOR42</strain>
    </source>
</reference>
<accession>A0A5C5V5T1</accession>
<dbReference type="AlphaFoldDB" id="A0A5C5V5T1"/>
<dbReference type="InterPro" id="IPR014284">
    <property type="entry name" value="RNA_pol_sigma-70_dom"/>
</dbReference>
<dbReference type="Proteomes" id="UP000317243">
    <property type="component" value="Unassembled WGS sequence"/>
</dbReference>
<sequence length="199" mass="22739">MLEIGSSSLYRVGMQDVTQVFRLIEAGSGVAASKLLPLVYDELRQHATERMASQSCDHTLQPTALVHEAYVRLVRSEKLGWASRRHFFSAAAEAMRCILIDNARKKACLRHGGDKKRIPAEFDAEIGTSMPCEKLVLLDLALDRLKSEDPKLAEIVRLRFYAGCTMIEIAETLERPLRSVERDWRYARTWLFREISTER</sequence>
<dbReference type="SUPFAM" id="SSF88659">
    <property type="entry name" value="Sigma3 and sigma4 domains of RNA polymerase sigma factors"/>
    <property type="match status" value="1"/>
</dbReference>
<dbReference type="EMBL" id="SIHI01000090">
    <property type="protein sequence ID" value="TWT33430.1"/>
    <property type="molecule type" value="Genomic_DNA"/>
</dbReference>
<dbReference type="NCBIfam" id="TIGR02999">
    <property type="entry name" value="Sig-70_X6"/>
    <property type="match status" value="1"/>
</dbReference>
<proteinExistence type="predicted"/>
<gene>
    <name evidence="2" type="ORF">KOR42_53750</name>
</gene>